<feature type="signal peptide" evidence="1">
    <location>
        <begin position="1"/>
        <end position="27"/>
    </location>
</feature>
<dbReference type="EMBL" id="JAWIIJ010000002">
    <property type="protein sequence ID" value="MDV2077833.1"/>
    <property type="molecule type" value="Genomic_DNA"/>
</dbReference>
<dbReference type="Gene3D" id="2.130.10.10">
    <property type="entry name" value="YVTN repeat-like/Quinoprotein amine dehydrogenase"/>
    <property type="match status" value="2"/>
</dbReference>
<gene>
    <name evidence="2" type="ORF">RYS15_04030</name>
</gene>
<feature type="chain" id="PRO_5046079334" evidence="1">
    <location>
        <begin position="28"/>
        <end position="371"/>
    </location>
</feature>
<keyword evidence="3" id="KW-1185">Reference proteome</keyword>
<dbReference type="Pfam" id="PF07433">
    <property type="entry name" value="DUF1513"/>
    <property type="match status" value="1"/>
</dbReference>
<dbReference type="InterPro" id="IPR008311">
    <property type="entry name" value="UCP028101"/>
</dbReference>
<organism evidence="2 3">
    <name type="scientific">Marinobacter xestospongiae</name>
    <dbReference type="NCBI Taxonomy" id="994319"/>
    <lineage>
        <taxon>Bacteria</taxon>
        <taxon>Pseudomonadati</taxon>
        <taxon>Pseudomonadota</taxon>
        <taxon>Gammaproteobacteria</taxon>
        <taxon>Pseudomonadales</taxon>
        <taxon>Marinobacteraceae</taxon>
        <taxon>Marinobacter</taxon>
    </lineage>
</organism>
<dbReference type="InterPro" id="IPR015943">
    <property type="entry name" value="WD40/YVTN_repeat-like_dom_sf"/>
</dbReference>
<dbReference type="InterPro" id="IPR006311">
    <property type="entry name" value="TAT_signal"/>
</dbReference>
<dbReference type="InterPro" id="IPR011044">
    <property type="entry name" value="Quino_amine_DH_bsu"/>
</dbReference>
<accession>A0ABU3VU81</accession>
<reference evidence="2 3" key="1">
    <citation type="submission" date="2023-10" db="EMBL/GenBank/DDBJ databases">
        <title>Characteristics and mechanism of a salt-tolerant marine origin heterotrophic nitrifying- aerobic denitrifying bacteria Marinobacter xestospongiae HN1.</title>
        <authorList>
            <person name="Qi R."/>
        </authorList>
    </citation>
    <scope>NUCLEOTIDE SEQUENCE [LARGE SCALE GENOMIC DNA]</scope>
    <source>
        <strain evidence="2 3">HN1</strain>
    </source>
</reference>
<protein>
    <submittedName>
        <fullName evidence="2">DUF1513 domain-containing protein</fullName>
    </submittedName>
</protein>
<dbReference type="PIRSF" id="PIRSF028101">
    <property type="entry name" value="UCP028101"/>
    <property type="match status" value="1"/>
</dbReference>
<name>A0ABU3VU81_9GAMM</name>
<comment type="caution">
    <text evidence="2">The sequence shown here is derived from an EMBL/GenBank/DDBJ whole genome shotgun (WGS) entry which is preliminary data.</text>
</comment>
<dbReference type="RefSeq" id="WP_316972708.1">
    <property type="nucleotide sequence ID" value="NZ_JAWIIJ010000002.1"/>
</dbReference>
<evidence type="ECO:0000313" key="3">
    <source>
        <dbReference type="Proteomes" id="UP001269819"/>
    </source>
</evidence>
<dbReference type="PROSITE" id="PS51318">
    <property type="entry name" value="TAT"/>
    <property type="match status" value="1"/>
</dbReference>
<evidence type="ECO:0000313" key="2">
    <source>
        <dbReference type="EMBL" id="MDV2077833.1"/>
    </source>
</evidence>
<proteinExistence type="predicted"/>
<dbReference type="SUPFAM" id="SSF50969">
    <property type="entry name" value="YVTN repeat-like/Quinoprotein amine dehydrogenase"/>
    <property type="match status" value="1"/>
</dbReference>
<keyword evidence="1" id="KW-0732">Signal</keyword>
<sequence length="371" mass="40267">MLSRRRFLQWGLAGLSLGAGLPGCALAPSGQTAPARTRLFSAADTEDGRHALVSVELGGAAPVTLPVPERCHGGCPSPDGGHVVLFARRPGRHFYVIDSARGDLVTQVAAGEEHHFYGHGVFSPDGSRLYTTINHYPSGDGLIGVYDVHNGYRLVDHLPAGGIGPHELRLHPDGETLVVALGGIQTHPDYDRIKLNLDTMAPALVLIDRHSGQERQRYQPSHHQLSCRHLDVSPEGIVIAGYQYQGPRWHTPPLIARLDSQARQFSEIELPSALQTSLNNYTASIAIHPRASVAAITAPRGGRTVLVDYQKQTLIRELAIPDCAGALPDGEDGFLVTSGNGRIYRIDPRATTPETLQQYPLRWDNHLTPLV</sequence>
<evidence type="ECO:0000256" key="1">
    <source>
        <dbReference type="SAM" id="SignalP"/>
    </source>
</evidence>
<dbReference type="Proteomes" id="UP001269819">
    <property type="component" value="Unassembled WGS sequence"/>
</dbReference>